<organism evidence="1 2">
    <name type="scientific">Pseudotenacibaculum haliotis</name>
    <dbReference type="NCBI Taxonomy" id="1862138"/>
    <lineage>
        <taxon>Bacteria</taxon>
        <taxon>Pseudomonadati</taxon>
        <taxon>Bacteroidota</taxon>
        <taxon>Flavobacteriia</taxon>
        <taxon>Flavobacteriales</taxon>
        <taxon>Flavobacteriaceae</taxon>
        <taxon>Pseudotenacibaculum</taxon>
    </lineage>
</organism>
<accession>A0ABW5LRR7</accession>
<proteinExistence type="predicted"/>
<evidence type="ECO:0000313" key="1">
    <source>
        <dbReference type="EMBL" id="MFD2566668.1"/>
    </source>
</evidence>
<dbReference type="Proteomes" id="UP001597508">
    <property type="component" value="Unassembled WGS sequence"/>
</dbReference>
<dbReference type="EMBL" id="JBHULH010000001">
    <property type="protein sequence ID" value="MFD2566668.1"/>
    <property type="molecule type" value="Genomic_DNA"/>
</dbReference>
<protein>
    <submittedName>
        <fullName evidence="1">Uncharacterized protein</fullName>
    </submittedName>
</protein>
<keyword evidence="2" id="KW-1185">Reference proteome</keyword>
<gene>
    <name evidence="1" type="ORF">ACFSRZ_04745</name>
</gene>
<name>A0ABW5LRR7_9FLAO</name>
<dbReference type="RefSeq" id="WP_379665373.1">
    <property type="nucleotide sequence ID" value="NZ_JBHULH010000001.1"/>
</dbReference>
<evidence type="ECO:0000313" key="2">
    <source>
        <dbReference type="Proteomes" id="UP001597508"/>
    </source>
</evidence>
<comment type="caution">
    <text evidence="1">The sequence shown here is derived from an EMBL/GenBank/DDBJ whole genome shotgun (WGS) entry which is preliminary data.</text>
</comment>
<sequence>MLKPIAPFIEFAINQDYIAEFLCINKDKPELACGGKCHLMKQLEKQEKEDPKQLRIAFEEYPIGFVKVYQDASKVEARKKLKNPFDHLNNYSYLYSPQIFHPPTIS</sequence>
<reference evidence="2" key="1">
    <citation type="journal article" date="2019" name="Int. J. Syst. Evol. Microbiol.">
        <title>The Global Catalogue of Microorganisms (GCM) 10K type strain sequencing project: providing services to taxonomists for standard genome sequencing and annotation.</title>
        <authorList>
            <consortium name="The Broad Institute Genomics Platform"/>
            <consortium name="The Broad Institute Genome Sequencing Center for Infectious Disease"/>
            <person name="Wu L."/>
            <person name="Ma J."/>
        </authorList>
    </citation>
    <scope>NUCLEOTIDE SEQUENCE [LARGE SCALE GENOMIC DNA]</scope>
    <source>
        <strain evidence="2">KCTC 52127</strain>
    </source>
</reference>